<evidence type="ECO:0008006" key="3">
    <source>
        <dbReference type="Google" id="ProtNLM"/>
    </source>
</evidence>
<sequence length="195" mass="22738">MHHYSRRWVNNSYLHLGVMSGRTMVGVMQWGYALNPNSGRRVVLETGNREYMELNRLWLHDSMPRNSESRAIGYAIRLIRQLYPSVQWVQSFADERCGKGGVVYQACSFDYVGSHLSRFYELDGEWYHELAKTRKGGVRGAHLQANLHRANVHMMRQFRYVKFLNKKARKRLNSKLFKVQPYPKLEAEKAGGEGV</sequence>
<accession>A0A9X3EKQ0</accession>
<organism evidence="1 2">
    <name type="scientific">Parathalassolituus penaei</name>
    <dbReference type="NCBI Taxonomy" id="2997323"/>
    <lineage>
        <taxon>Bacteria</taxon>
        <taxon>Pseudomonadati</taxon>
        <taxon>Pseudomonadota</taxon>
        <taxon>Gammaproteobacteria</taxon>
        <taxon>Oceanospirillales</taxon>
        <taxon>Oceanospirillaceae</taxon>
        <taxon>Parathalassolituus</taxon>
    </lineage>
</organism>
<evidence type="ECO:0000313" key="1">
    <source>
        <dbReference type="EMBL" id="MCY0966121.1"/>
    </source>
</evidence>
<dbReference type="InterPro" id="IPR057895">
    <property type="entry name" value="Mom"/>
</dbReference>
<evidence type="ECO:0000313" key="2">
    <source>
        <dbReference type="Proteomes" id="UP001150830"/>
    </source>
</evidence>
<gene>
    <name evidence="1" type="ORF">OUO13_13085</name>
</gene>
<protein>
    <recommendedName>
        <fullName evidence="3">Protein mom</fullName>
    </recommendedName>
</protein>
<dbReference type="RefSeq" id="WP_283174332.1">
    <property type="nucleotide sequence ID" value="NZ_JAPNOA010000039.1"/>
</dbReference>
<name>A0A9X3EKQ0_9GAMM</name>
<reference evidence="1" key="1">
    <citation type="submission" date="2022-11" db="EMBL/GenBank/DDBJ databases">
        <title>Parathalassolutuus dongxingensis gen. nov., sp. nov., a novel member of family Oceanospirillaceae isolated from a coastal shrimp pond in Guangxi, China.</title>
        <authorList>
            <person name="Chen H."/>
        </authorList>
    </citation>
    <scope>NUCLEOTIDE SEQUENCE</scope>
    <source>
        <strain evidence="1">G-43</strain>
    </source>
</reference>
<dbReference type="Proteomes" id="UP001150830">
    <property type="component" value="Unassembled WGS sequence"/>
</dbReference>
<dbReference type="AlphaFoldDB" id="A0A9X3EKQ0"/>
<dbReference type="Pfam" id="PF25680">
    <property type="entry name" value="Mom"/>
    <property type="match status" value="1"/>
</dbReference>
<keyword evidence="2" id="KW-1185">Reference proteome</keyword>
<comment type="caution">
    <text evidence="1">The sequence shown here is derived from an EMBL/GenBank/DDBJ whole genome shotgun (WGS) entry which is preliminary data.</text>
</comment>
<proteinExistence type="predicted"/>
<dbReference type="EMBL" id="JAPNOA010000039">
    <property type="protein sequence ID" value="MCY0966121.1"/>
    <property type="molecule type" value="Genomic_DNA"/>
</dbReference>